<accession>A0A5B8UK61</accession>
<feature type="active site" evidence="7">
    <location>
        <position position="180"/>
    </location>
</feature>
<dbReference type="PANTHER" id="PTHR43579">
    <property type="match status" value="1"/>
</dbReference>
<name>A0A5B8UK61_9BACT</name>
<dbReference type="EC" id="3.4.24.-" evidence="8"/>
<feature type="domain" description="Peptidase M4 C-terminal" evidence="10">
    <location>
        <begin position="191"/>
        <end position="359"/>
    </location>
</feature>
<evidence type="ECO:0000256" key="1">
    <source>
        <dbReference type="ARBA" id="ARBA00009388"/>
    </source>
</evidence>
<comment type="function">
    <text evidence="8">Extracellular zinc metalloprotease.</text>
</comment>
<keyword evidence="4 8" id="KW-0378">Hydrolase</keyword>
<dbReference type="InterPro" id="IPR001570">
    <property type="entry name" value="Peptidase_M4_C_domain"/>
</dbReference>
<proteinExistence type="inferred from homology"/>
<dbReference type="Gene3D" id="3.10.170.10">
    <property type="match status" value="1"/>
</dbReference>
<evidence type="ECO:0000256" key="7">
    <source>
        <dbReference type="PIRSR" id="PIRSR623612-1"/>
    </source>
</evidence>
<reference evidence="11 12" key="1">
    <citation type="journal article" date="2015" name="Int. J. Syst. Evol. Microbiol.">
        <title>Flavisolibacter ginsenosidimutans sp. nov., with ginsenoside-converting activity isolated from soil used for cultivating ginseng.</title>
        <authorList>
            <person name="Zhao Y."/>
            <person name="Liu Q."/>
            <person name="Kang M.S."/>
            <person name="Jin F."/>
            <person name="Yu H."/>
            <person name="Im W.T."/>
        </authorList>
    </citation>
    <scope>NUCLEOTIDE SEQUENCE [LARGE SCALE GENOMIC DNA]</scope>
    <source>
        <strain evidence="11 12">Gsoil 636</strain>
    </source>
</reference>
<evidence type="ECO:0000256" key="3">
    <source>
        <dbReference type="ARBA" id="ARBA00022723"/>
    </source>
</evidence>
<evidence type="ECO:0000313" key="12">
    <source>
        <dbReference type="Proteomes" id="UP000321204"/>
    </source>
</evidence>
<keyword evidence="5 8" id="KW-0862">Zinc</keyword>
<feature type="domain" description="Peptidase M4" evidence="9">
    <location>
        <begin position="79"/>
        <end position="187"/>
    </location>
</feature>
<dbReference type="Pfam" id="PF02868">
    <property type="entry name" value="Peptidase_M4_C"/>
    <property type="match status" value="1"/>
</dbReference>
<dbReference type="InterPro" id="IPR027268">
    <property type="entry name" value="Peptidase_M4/M1_CTD_sf"/>
</dbReference>
<evidence type="ECO:0000256" key="4">
    <source>
        <dbReference type="ARBA" id="ARBA00022801"/>
    </source>
</evidence>
<dbReference type="Gene3D" id="1.10.390.10">
    <property type="entry name" value="Neutral Protease Domain 2"/>
    <property type="match status" value="1"/>
</dbReference>
<evidence type="ECO:0000256" key="2">
    <source>
        <dbReference type="ARBA" id="ARBA00022670"/>
    </source>
</evidence>
<evidence type="ECO:0000256" key="8">
    <source>
        <dbReference type="RuleBase" id="RU366073"/>
    </source>
</evidence>
<dbReference type="PRINTS" id="PR00730">
    <property type="entry name" value="THERMOLYSIN"/>
</dbReference>
<dbReference type="GO" id="GO:0005576">
    <property type="term" value="C:extracellular region"/>
    <property type="evidence" value="ECO:0007669"/>
    <property type="project" value="UniProtKB-SubCell"/>
</dbReference>
<dbReference type="GO" id="GO:0006508">
    <property type="term" value="P:proteolysis"/>
    <property type="evidence" value="ECO:0007669"/>
    <property type="project" value="UniProtKB-KW"/>
</dbReference>
<comment type="cofactor">
    <cofactor evidence="8">
        <name>Zn(2+)</name>
        <dbReference type="ChEBI" id="CHEBI:29105"/>
    </cofactor>
</comment>
<dbReference type="Proteomes" id="UP000321204">
    <property type="component" value="Chromosome"/>
</dbReference>
<gene>
    <name evidence="11" type="ORF">FSB75_14515</name>
</gene>
<dbReference type="InterPro" id="IPR052759">
    <property type="entry name" value="Metalloprotease_M4"/>
</dbReference>
<evidence type="ECO:0000256" key="5">
    <source>
        <dbReference type="ARBA" id="ARBA00022833"/>
    </source>
</evidence>
<dbReference type="KEGG" id="fgg:FSB75_14515"/>
<sequence>MCTHHASINCLVPPYMMRQLMENTGEKTALFKTVVQSLVTDARLRSQRKVFHYLPEAGKKILTCAPLARATKKAAVNREVYTAGNKQTEPGKLVRAEGSKPVKDKDVNNVYDAAGYVWDFYNSLFSRNSIDNKGLKIVQTVHYKQKYDNAFWDGQQMVYGDGDGKIFGSFTQDIDVIGHELTHGVVQYECNLVYQDQSGALNESLADVFGIMIKQKTLNLGVAQSDWLIGENVMIGAKYALRSLKAPGTAYVNHPQLGTDPQPANMSGYTNDPTDNGGVHLNSGIPNHAFYLACMKVGGFAWEKVGRIWYGAMCDKKNVPTTANFADFKNATILQAQKLFKTDKTIEKAVTDAWTSVGV</sequence>
<dbReference type="GO" id="GO:0004222">
    <property type="term" value="F:metalloendopeptidase activity"/>
    <property type="evidence" value="ECO:0007669"/>
    <property type="project" value="UniProtKB-UniRule"/>
</dbReference>
<dbReference type="SUPFAM" id="SSF55486">
    <property type="entry name" value="Metalloproteases ('zincins'), catalytic domain"/>
    <property type="match status" value="1"/>
</dbReference>
<dbReference type="Pfam" id="PF01447">
    <property type="entry name" value="Peptidase_M4"/>
    <property type="match status" value="1"/>
</dbReference>
<feature type="active site" description="Proton donor" evidence="7">
    <location>
        <position position="280"/>
    </location>
</feature>
<keyword evidence="6 8" id="KW-0482">Metalloprotease</keyword>
<dbReference type="EMBL" id="CP042433">
    <property type="protein sequence ID" value="QEC57064.1"/>
    <property type="molecule type" value="Genomic_DNA"/>
</dbReference>
<dbReference type="CDD" id="cd09597">
    <property type="entry name" value="M4_TLP"/>
    <property type="match status" value="1"/>
</dbReference>
<dbReference type="OrthoDB" id="291295at2"/>
<keyword evidence="12" id="KW-1185">Reference proteome</keyword>
<keyword evidence="8" id="KW-0964">Secreted</keyword>
<evidence type="ECO:0000259" key="9">
    <source>
        <dbReference type="Pfam" id="PF01447"/>
    </source>
</evidence>
<keyword evidence="3" id="KW-0479">Metal-binding</keyword>
<dbReference type="InterPro" id="IPR013856">
    <property type="entry name" value="Peptidase_M4_domain"/>
</dbReference>
<evidence type="ECO:0000259" key="10">
    <source>
        <dbReference type="Pfam" id="PF02868"/>
    </source>
</evidence>
<dbReference type="PANTHER" id="PTHR43579:SF1">
    <property type="entry name" value="NEUTRAL METALLOPROTEINASE"/>
    <property type="match status" value="1"/>
</dbReference>
<dbReference type="RefSeq" id="WP_146788965.1">
    <property type="nucleotide sequence ID" value="NZ_BAABIO010000003.1"/>
</dbReference>
<dbReference type="InterPro" id="IPR023612">
    <property type="entry name" value="Peptidase_M4"/>
</dbReference>
<evidence type="ECO:0000256" key="6">
    <source>
        <dbReference type="ARBA" id="ARBA00023049"/>
    </source>
</evidence>
<evidence type="ECO:0000313" key="11">
    <source>
        <dbReference type="EMBL" id="QEC57064.1"/>
    </source>
</evidence>
<comment type="subcellular location">
    <subcellularLocation>
        <location evidence="8">Secreted</location>
    </subcellularLocation>
</comment>
<dbReference type="GO" id="GO:0046872">
    <property type="term" value="F:metal ion binding"/>
    <property type="evidence" value="ECO:0007669"/>
    <property type="project" value="UniProtKB-UniRule"/>
</dbReference>
<protein>
    <recommendedName>
        <fullName evidence="8">Neutral metalloproteinase</fullName>
        <ecNumber evidence="8">3.4.24.-</ecNumber>
    </recommendedName>
</protein>
<organism evidence="11 12">
    <name type="scientific">Flavisolibacter ginsenosidimutans</name>
    <dbReference type="NCBI Taxonomy" id="661481"/>
    <lineage>
        <taxon>Bacteria</taxon>
        <taxon>Pseudomonadati</taxon>
        <taxon>Bacteroidota</taxon>
        <taxon>Chitinophagia</taxon>
        <taxon>Chitinophagales</taxon>
        <taxon>Chitinophagaceae</taxon>
        <taxon>Flavisolibacter</taxon>
    </lineage>
</organism>
<dbReference type="AlphaFoldDB" id="A0A5B8UK61"/>
<comment type="similarity">
    <text evidence="1 8">Belongs to the peptidase M4 family.</text>
</comment>
<keyword evidence="2 8" id="KW-0645">Protease</keyword>